<dbReference type="OrthoDB" id="6780364at2759"/>
<evidence type="ECO:0000313" key="10">
    <source>
        <dbReference type="RefSeq" id="XP_052126584.1"/>
    </source>
</evidence>
<evidence type="ECO:0000256" key="3">
    <source>
        <dbReference type="ARBA" id="ARBA00022692"/>
    </source>
</evidence>
<dbReference type="GO" id="GO:0004984">
    <property type="term" value="F:olfactory receptor activity"/>
    <property type="evidence" value="ECO:0007669"/>
    <property type="project" value="InterPro"/>
</dbReference>
<reference evidence="10" key="1">
    <citation type="submission" date="2025-08" db="UniProtKB">
        <authorList>
            <consortium name="RefSeq"/>
        </authorList>
    </citation>
    <scope>IDENTIFICATION</scope>
    <source>
        <tissue evidence="10">Whole organism</tissue>
    </source>
</reference>
<keyword evidence="6" id="KW-0472">Membrane</keyword>
<evidence type="ECO:0000256" key="5">
    <source>
        <dbReference type="ARBA" id="ARBA00022989"/>
    </source>
</evidence>
<sequence>MQVQEGSRHTARSAMLHGRVYEVSRLLNQLFGHLLPHFHTLGLVLPVVSSAEVMLGRADAFALAMVPLVFTFFVSQCVAGQRLENSSEGVGWSAYQGPWLTENSVSRRARLLVIQSTVARPASFGVPGIIVLNHASCQGALRVWFQYLQILLNINGHAH</sequence>
<dbReference type="RefSeq" id="XP_052126584.1">
    <property type="nucleotide sequence ID" value="XM_052270624.1"/>
</dbReference>
<keyword evidence="4" id="KW-0552">Olfaction</keyword>
<gene>
    <name evidence="10" type="primary">LOC127750071</name>
</gene>
<dbReference type="GO" id="GO:0007165">
    <property type="term" value="P:signal transduction"/>
    <property type="evidence" value="ECO:0007669"/>
    <property type="project" value="UniProtKB-KW"/>
</dbReference>
<dbReference type="Proteomes" id="UP000504606">
    <property type="component" value="Unplaced"/>
</dbReference>
<evidence type="ECO:0000256" key="2">
    <source>
        <dbReference type="ARBA" id="ARBA00022606"/>
    </source>
</evidence>
<evidence type="ECO:0000313" key="9">
    <source>
        <dbReference type="Proteomes" id="UP000504606"/>
    </source>
</evidence>
<dbReference type="KEGG" id="foc:127750071"/>
<evidence type="ECO:0000256" key="7">
    <source>
        <dbReference type="ARBA" id="ARBA00023170"/>
    </source>
</evidence>
<dbReference type="GeneID" id="127750071"/>
<dbReference type="GO" id="GO:0005549">
    <property type="term" value="F:odorant binding"/>
    <property type="evidence" value="ECO:0007669"/>
    <property type="project" value="InterPro"/>
</dbReference>
<evidence type="ECO:0000256" key="8">
    <source>
        <dbReference type="ARBA" id="ARBA00023224"/>
    </source>
</evidence>
<keyword evidence="7" id="KW-0675">Receptor</keyword>
<dbReference type="GO" id="GO:0016020">
    <property type="term" value="C:membrane"/>
    <property type="evidence" value="ECO:0007669"/>
    <property type="project" value="UniProtKB-SubCell"/>
</dbReference>
<evidence type="ECO:0000256" key="1">
    <source>
        <dbReference type="ARBA" id="ARBA00004141"/>
    </source>
</evidence>
<comment type="subcellular location">
    <subcellularLocation>
        <location evidence="1">Membrane</location>
        <topology evidence="1">Multi-pass membrane protein</topology>
    </subcellularLocation>
</comment>
<keyword evidence="9" id="KW-1185">Reference proteome</keyword>
<protein>
    <submittedName>
        <fullName evidence="10">Uncharacterized protein LOC127750071</fullName>
    </submittedName>
</protein>
<keyword evidence="2" id="KW-0716">Sensory transduction</keyword>
<name>A0A9C6UF46_FRAOC</name>
<dbReference type="Pfam" id="PF02949">
    <property type="entry name" value="7tm_6"/>
    <property type="match status" value="1"/>
</dbReference>
<keyword evidence="5" id="KW-1133">Transmembrane helix</keyword>
<dbReference type="InterPro" id="IPR004117">
    <property type="entry name" value="7tm6_olfct_rcpt"/>
</dbReference>
<evidence type="ECO:0000256" key="6">
    <source>
        <dbReference type="ARBA" id="ARBA00023136"/>
    </source>
</evidence>
<dbReference type="AlphaFoldDB" id="A0A9C6UF46"/>
<accession>A0A9C6UF46</accession>
<evidence type="ECO:0000256" key="4">
    <source>
        <dbReference type="ARBA" id="ARBA00022725"/>
    </source>
</evidence>
<organism evidence="9 10">
    <name type="scientific">Frankliniella occidentalis</name>
    <name type="common">Western flower thrips</name>
    <name type="synonym">Euthrips occidentalis</name>
    <dbReference type="NCBI Taxonomy" id="133901"/>
    <lineage>
        <taxon>Eukaryota</taxon>
        <taxon>Metazoa</taxon>
        <taxon>Ecdysozoa</taxon>
        <taxon>Arthropoda</taxon>
        <taxon>Hexapoda</taxon>
        <taxon>Insecta</taxon>
        <taxon>Pterygota</taxon>
        <taxon>Neoptera</taxon>
        <taxon>Paraneoptera</taxon>
        <taxon>Thysanoptera</taxon>
        <taxon>Terebrantia</taxon>
        <taxon>Thripoidea</taxon>
        <taxon>Thripidae</taxon>
        <taxon>Frankliniella</taxon>
    </lineage>
</organism>
<keyword evidence="3" id="KW-0812">Transmembrane</keyword>
<keyword evidence="8" id="KW-0807">Transducer</keyword>
<proteinExistence type="predicted"/>